<keyword evidence="1" id="KW-1133">Transmembrane helix</keyword>
<dbReference type="EMBL" id="JAKJXH010000008">
    <property type="protein sequence ID" value="MCF7542675.1"/>
    <property type="molecule type" value="Genomic_DNA"/>
</dbReference>
<evidence type="ECO:0000313" key="4">
    <source>
        <dbReference type="Proteomes" id="UP001162905"/>
    </source>
</evidence>
<accession>A0ABS9I4F5</accession>
<dbReference type="InterPro" id="IPR025746">
    <property type="entry name" value="PilX_N_dom"/>
</dbReference>
<proteinExistence type="predicted"/>
<organism evidence="3 4">
    <name type="scientific">Pseudomonas petrae</name>
    <dbReference type="NCBI Taxonomy" id="2912190"/>
    <lineage>
        <taxon>Bacteria</taxon>
        <taxon>Pseudomonadati</taxon>
        <taxon>Pseudomonadota</taxon>
        <taxon>Gammaproteobacteria</taxon>
        <taxon>Pseudomonadales</taxon>
        <taxon>Pseudomonadaceae</taxon>
        <taxon>Pseudomonas</taxon>
    </lineage>
</organism>
<evidence type="ECO:0000256" key="1">
    <source>
        <dbReference type="SAM" id="Phobius"/>
    </source>
</evidence>
<keyword evidence="1" id="KW-0472">Membrane</keyword>
<feature type="transmembrane region" description="Helical" evidence="1">
    <location>
        <begin position="21"/>
        <end position="39"/>
    </location>
</feature>
<evidence type="ECO:0000313" key="3">
    <source>
        <dbReference type="EMBL" id="MCF7542675.1"/>
    </source>
</evidence>
<comment type="caution">
    <text evidence="3">The sequence shown here is derived from an EMBL/GenBank/DDBJ whole genome shotgun (WGS) entry which is preliminary data.</text>
</comment>
<protein>
    <submittedName>
        <fullName evidence="3">PilX N-terminal domain-containing pilus assembly protein</fullName>
    </submittedName>
</protein>
<dbReference type="Pfam" id="PF14341">
    <property type="entry name" value="PilX_N"/>
    <property type="match status" value="1"/>
</dbReference>
<keyword evidence="1" id="KW-0812">Transmembrane</keyword>
<reference evidence="3" key="1">
    <citation type="submission" date="2022-01" db="EMBL/GenBank/DDBJ databases">
        <title>Pseudomonas sp. nov. isolated from Antarctic regolith.</title>
        <authorList>
            <person name="Novakova D."/>
            <person name="Sedlar K."/>
        </authorList>
    </citation>
    <scope>NUCLEOTIDE SEQUENCE</scope>
    <source>
        <strain evidence="3">P2647</strain>
    </source>
</reference>
<feature type="domain" description="Type 4 fimbrial biogenesis protein PilX N-terminal" evidence="2">
    <location>
        <begin position="18"/>
        <end position="67"/>
    </location>
</feature>
<sequence>MKNSIKILQRTQMRDQNGATLLVALMMLLIITLLALSSMRGVSLESRITGNLRLQKTLTNAAEAGLRIGELSINQWQCTAAAGNTNKPCIPTPNAATLVNGDYPLAFNAANSANINVVTTYQYNPVTGNNVEIEWYVIDLKFLDGQVRNTCALLARDCGRHYYEITACASNVRCSSDTTTQRAILRTVFAVSDS</sequence>
<evidence type="ECO:0000259" key="2">
    <source>
        <dbReference type="Pfam" id="PF14341"/>
    </source>
</evidence>
<gene>
    <name evidence="3" type="ORF">L4G47_10610</name>
</gene>
<dbReference type="Proteomes" id="UP001162905">
    <property type="component" value="Unassembled WGS sequence"/>
</dbReference>
<keyword evidence="4" id="KW-1185">Reference proteome</keyword>
<name>A0ABS9I4F5_9PSED</name>
<dbReference type="RefSeq" id="WP_237251987.1">
    <property type="nucleotide sequence ID" value="NZ_JAKJXH010000008.1"/>
</dbReference>